<evidence type="ECO:0000256" key="6">
    <source>
        <dbReference type="ARBA" id="ARBA00022989"/>
    </source>
</evidence>
<feature type="domain" description="ABC transmembrane type-1" evidence="9">
    <location>
        <begin position="67"/>
        <end position="253"/>
    </location>
</feature>
<dbReference type="Gene3D" id="1.10.3720.10">
    <property type="entry name" value="MetI-like"/>
    <property type="match status" value="1"/>
</dbReference>
<evidence type="ECO:0000256" key="8">
    <source>
        <dbReference type="RuleBase" id="RU363032"/>
    </source>
</evidence>
<dbReference type="GO" id="GO:0005886">
    <property type="term" value="C:plasma membrane"/>
    <property type="evidence" value="ECO:0007669"/>
    <property type="project" value="UniProtKB-SubCell"/>
</dbReference>
<name>A0A345ZR65_9HYPH</name>
<dbReference type="EMBL" id="CP031417">
    <property type="protein sequence ID" value="AXK79412.1"/>
    <property type="molecule type" value="Genomic_DNA"/>
</dbReference>
<evidence type="ECO:0000256" key="7">
    <source>
        <dbReference type="ARBA" id="ARBA00023136"/>
    </source>
</evidence>
<gene>
    <name evidence="10" type="ORF">DW352_02100</name>
</gene>
<evidence type="ECO:0000256" key="3">
    <source>
        <dbReference type="ARBA" id="ARBA00022475"/>
    </source>
</evidence>
<keyword evidence="4" id="KW-0997">Cell inner membrane</keyword>
<feature type="transmembrane region" description="Helical" evidence="8">
    <location>
        <begin position="135"/>
        <end position="158"/>
    </location>
</feature>
<dbReference type="InterPro" id="IPR000515">
    <property type="entry name" value="MetI-like"/>
</dbReference>
<organism evidence="10 11">
    <name type="scientific">Pseudolabrys taiwanensis</name>
    <dbReference type="NCBI Taxonomy" id="331696"/>
    <lineage>
        <taxon>Bacteria</taxon>
        <taxon>Pseudomonadati</taxon>
        <taxon>Pseudomonadota</taxon>
        <taxon>Alphaproteobacteria</taxon>
        <taxon>Hyphomicrobiales</taxon>
        <taxon>Xanthobacteraceae</taxon>
        <taxon>Pseudolabrys</taxon>
    </lineage>
</organism>
<evidence type="ECO:0000313" key="10">
    <source>
        <dbReference type="EMBL" id="AXK79412.1"/>
    </source>
</evidence>
<dbReference type="PROSITE" id="PS50928">
    <property type="entry name" value="ABC_TM1"/>
    <property type="match status" value="1"/>
</dbReference>
<keyword evidence="7 8" id="KW-0472">Membrane</keyword>
<feature type="transmembrane region" description="Helical" evidence="8">
    <location>
        <begin position="179"/>
        <end position="204"/>
    </location>
</feature>
<dbReference type="Pfam" id="PF00528">
    <property type="entry name" value="BPD_transp_1"/>
    <property type="match status" value="1"/>
</dbReference>
<feature type="transmembrane region" description="Helical" evidence="8">
    <location>
        <begin position="12"/>
        <end position="36"/>
    </location>
</feature>
<feature type="transmembrane region" description="Helical" evidence="8">
    <location>
        <begin position="234"/>
        <end position="257"/>
    </location>
</feature>
<keyword evidence="6 8" id="KW-1133">Transmembrane helix</keyword>
<keyword evidence="3" id="KW-1003">Cell membrane</keyword>
<feature type="transmembrane region" description="Helical" evidence="8">
    <location>
        <begin position="105"/>
        <end position="129"/>
    </location>
</feature>
<keyword evidence="5 8" id="KW-0812">Transmembrane</keyword>
<evidence type="ECO:0000256" key="5">
    <source>
        <dbReference type="ARBA" id="ARBA00022692"/>
    </source>
</evidence>
<evidence type="ECO:0000313" key="11">
    <source>
        <dbReference type="Proteomes" id="UP000254889"/>
    </source>
</evidence>
<protein>
    <submittedName>
        <fullName evidence="10">ABC transporter permease</fullName>
    </submittedName>
</protein>
<comment type="subcellular location">
    <subcellularLocation>
        <location evidence="1">Cell inner membrane</location>
        <topology evidence="1">Multi-pass membrane protein</topology>
    </subcellularLocation>
    <subcellularLocation>
        <location evidence="8">Cell membrane</location>
        <topology evidence="8">Multi-pass membrane protein</topology>
    </subcellularLocation>
</comment>
<proteinExistence type="inferred from homology"/>
<keyword evidence="11" id="KW-1185">Reference proteome</keyword>
<evidence type="ECO:0000256" key="2">
    <source>
        <dbReference type="ARBA" id="ARBA00022448"/>
    </source>
</evidence>
<evidence type="ECO:0000256" key="4">
    <source>
        <dbReference type="ARBA" id="ARBA00022519"/>
    </source>
</evidence>
<dbReference type="RefSeq" id="WP_115688075.1">
    <property type="nucleotide sequence ID" value="NZ_CP031417.1"/>
</dbReference>
<sequence>MNDFLARLPRLLLNGYGLLVTAFILLPMALPVAVAFTSGDSLTFPPHGLSLRWFAAALDNAQFMTGLRLSLVIAFGSTVIATVAGIGAGVAISRYRFRGRGVVQAVLLAPLALPAIVLGLGLLFVLPWFGLRSGVVATMLGHALLGLPYVLSMVLAAFSNYDPALERASLNLGAGPVRTFFYVTLPLVRGGILAGALAAFLLSFDNISLSIFLSNNDTLPLRMMQQMQSYADPGVAALSTLLLIVSLGALLVIVPYLRQQAGKRPG</sequence>
<dbReference type="GO" id="GO:0055085">
    <property type="term" value="P:transmembrane transport"/>
    <property type="evidence" value="ECO:0007669"/>
    <property type="project" value="InterPro"/>
</dbReference>
<dbReference type="CDD" id="cd06261">
    <property type="entry name" value="TM_PBP2"/>
    <property type="match status" value="1"/>
</dbReference>
<dbReference type="OrthoDB" id="9782004at2"/>
<dbReference type="PANTHER" id="PTHR43357">
    <property type="entry name" value="INNER MEMBRANE ABC TRANSPORTER PERMEASE PROTEIN YDCV"/>
    <property type="match status" value="1"/>
</dbReference>
<dbReference type="Proteomes" id="UP000254889">
    <property type="component" value="Chromosome"/>
</dbReference>
<evidence type="ECO:0000259" key="9">
    <source>
        <dbReference type="PROSITE" id="PS50928"/>
    </source>
</evidence>
<evidence type="ECO:0000256" key="1">
    <source>
        <dbReference type="ARBA" id="ARBA00004429"/>
    </source>
</evidence>
<feature type="transmembrane region" description="Helical" evidence="8">
    <location>
        <begin position="69"/>
        <end position="93"/>
    </location>
</feature>
<dbReference type="AlphaFoldDB" id="A0A345ZR65"/>
<accession>A0A345ZR65</accession>
<dbReference type="SUPFAM" id="SSF161098">
    <property type="entry name" value="MetI-like"/>
    <property type="match status" value="1"/>
</dbReference>
<dbReference type="PANTHER" id="PTHR43357:SF4">
    <property type="entry name" value="INNER MEMBRANE ABC TRANSPORTER PERMEASE PROTEIN YDCV"/>
    <property type="match status" value="1"/>
</dbReference>
<reference evidence="10 11" key="1">
    <citation type="submission" date="2018-07" db="EMBL/GenBank/DDBJ databases">
        <authorList>
            <person name="Quirk P.G."/>
            <person name="Krulwich T.A."/>
        </authorList>
    </citation>
    <scope>NUCLEOTIDE SEQUENCE [LARGE SCALE GENOMIC DNA]</scope>
    <source>
        <strain evidence="10 11">CC-BB4</strain>
    </source>
</reference>
<dbReference type="KEGG" id="ptaw:DW352_02100"/>
<comment type="similarity">
    <text evidence="8">Belongs to the binding-protein-dependent transport system permease family.</text>
</comment>
<dbReference type="InterPro" id="IPR035906">
    <property type="entry name" value="MetI-like_sf"/>
</dbReference>
<keyword evidence="2 8" id="KW-0813">Transport</keyword>